<evidence type="ECO:0000313" key="2">
    <source>
        <dbReference type="EMBL" id="KEF55188.1"/>
    </source>
</evidence>
<gene>
    <name evidence="2" type="ORF">A1O9_08842</name>
</gene>
<keyword evidence="1" id="KW-0812">Transmembrane</keyword>
<feature type="non-terminal residue" evidence="2">
    <location>
        <position position="218"/>
    </location>
</feature>
<organism evidence="2 3">
    <name type="scientific">Exophiala aquamarina CBS 119918</name>
    <dbReference type="NCBI Taxonomy" id="1182545"/>
    <lineage>
        <taxon>Eukaryota</taxon>
        <taxon>Fungi</taxon>
        <taxon>Dikarya</taxon>
        <taxon>Ascomycota</taxon>
        <taxon>Pezizomycotina</taxon>
        <taxon>Eurotiomycetes</taxon>
        <taxon>Chaetothyriomycetidae</taxon>
        <taxon>Chaetothyriales</taxon>
        <taxon>Herpotrichiellaceae</taxon>
        <taxon>Exophiala</taxon>
    </lineage>
</organism>
<comment type="caution">
    <text evidence="2">The sequence shown here is derived from an EMBL/GenBank/DDBJ whole genome shotgun (WGS) entry which is preliminary data.</text>
</comment>
<name>A0A072P7D5_9EURO</name>
<evidence type="ECO:0000256" key="1">
    <source>
        <dbReference type="SAM" id="Phobius"/>
    </source>
</evidence>
<evidence type="ECO:0000313" key="3">
    <source>
        <dbReference type="Proteomes" id="UP000027920"/>
    </source>
</evidence>
<protein>
    <submittedName>
        <fullName evidence="2">Uncharacterized protein</fullName>
    </submittedName>
</protein>
<dbReference type="OrthoDB" id="4153890at2759"/>
<keyword evidence="1" id="KW-1133">Transmembrane helix</keyword>
<dbReference type="EMBL" id="AMGV01000008">
    <property type="protein sequence ID" value="KEF55188.1"/>
    <property type="molecule type" value="Genomic_DNA"/>
</dbReference>
<sequence length="218" mass="24402">MITDLLSALNSTLETCNTLIRHHVSPRSNLPKTKRSNDSVSGRYLEVITEGLREKANDLKHHRLQADSLRTKIRSASALVANILDLDNGNVLKVLAIESRAENATMHALTEKAARDAAAVKVLTIVTLVYLPTTAVLNFCSTSFVNFTSRANGSSEIALTKDWWISIVIALPLTGVTLYVWWFYVQKQVDGQYPRWWMKLSECAGRLRGRPRTGLQHD</sequence>
<keyword evidence="3" id="KW-1185">Reference proteome</keyword>
<dbReference type="Gene3D" id="1.20.58.340">
    <property type="entry name" value="Magnesium transport protein CorA, transmembrane region"/>
    <property type="match status" value="1"/>
</dbReference>
<dbReference type="RefSeq" id="XP_013257778.1">
    <property type="nucleotide sequence ID" value="XM_013402324.1"/>
</dbReference>
<proteinExistence type="predicted"/>
<feature type="transmembrane region" description="Helical" evidence="1">
    <location>
        <begin position="164"/>
        <end position="185"/>
    </location>
</feature>
<dbReference type="HOGENOM" id="CLU_1269544_0_0_1"/>
<dbReference type="AlphaFoldDB" id="A0A072P7D5"/>
<reference evidence="2 3" key="1">
    <citation type="submission" date="2013-03" db="EMBL/GenBank/DDBJ databases">
        <title>The Genome Sequence of Exophiala aquamarina CBS 119918.</title>
        <authorList>
            <consortium name="The Broad Institute Genomics Platform"/>
            <person name="Cuomo C."/>
            <person name="de Hoog S."/>
            <person name="Gorbushina A."/>
            <person name="Walker B."/>
            <person name="Young S.K."/>
            <person name="Zeng Q."/>
            <person name="Gargeya S."/>
            <person name="Fitzgerald M."/>
            <person name="Haas B."/>
            <person name="Abouelleil A."/>
            <person name="Allen A.W."/>
            <person name="Alvarado L."/>
            <person name="Arachchi H.M."/>
            <person name="Berlin A.M."/>
            <person name="Chapman S.B."/>
            <person name="Gainer-Dewar J."/>
            <person name="Goldberg J."/>
            <person name="Griggs A."/>
            <person name="Gujja S."/>
            <person name="Hansen M."/>
            <person name="Howarth C."/>
            <person name="Imamovic A."/>
            <person name="Ireland A."/>
            <person name="Larimer J."/>
            <person name="McCowan C."/>
            <person name="Murphy C."/>
            <person name="Pearson M."/>
            <person name="Poon T.W."/>
            <person name="Priest M."/>
            <person name="Roberts A."/>
            <person name="Saif S."/>
            <person name="Shea T."/>
            <person name="Sisk P."/>
            <person name="Sykes S."/>
            <person name="Wortman J."/>
            <person name="Nusbaum C."/>
            <person name="Birren B."/>
        </authorList>
    </citation>
    <scope>NUCLEOTIDE SEQUENCE [LARGE SCALE GENOMIC DNA]</scope>
    <source>
        <strain evidence="2 3">CBS 119918</strain>
    </source>
</reference>
<dbReference type="Proteomes" id="UP000027920">
    <property type="component" value="Unassembled WGS sequence"/>
</dbReference>
<feature type="transmembrane region" description="Helical" evidence="1">
    <location>
        <begin position="122"/>
        <end position="144"/>
    </location>
</feature>
<accession>A0A072P7D5</accession>
<dbReference type="VEuPathDB" id="FungiDB:A1O9_08842"/>
<keyword evidence="1" id="KW-0472">Membrane</keyword>
<dbReference type="STRING" id="1182545.A0A072P7D5"/>
<dbReference type="GeneID" id="25283752"/>